<organism evidence="1 2">
    <name type="scientific">Pseudomonas sihuiensis</name>
    <dbReference type="NCBI Taxonomy" id="1274359"/>
    <lineage>
        <taxon>Bacteria</taxon>
        <taxon>Pseudomonadati</taxon>
        <taxon>Pseudomonadota</taxon>
        <taxon>Gammaproteobacteria</taxon>
        <taxon>Pseudomonadales</taxon>
        <taxon>Pseudomonadaceae</taxon>
        <taxon>Pseudomonas</taxon>
    </lineage>
</organism>
<dbReference type="Proteomes" id="UP000198675">
    <property type="component" value="Chromosome I"/>
</dbReference>
<keyword evidence="2" id="KW-1185">Reference proteome</keyword>
<evidence type="ECO:0008006" key="3">
    <source>
        <dbReference type="Google" id="ProtNLM"/>
    </source>
</evidence>
<dbReference type="AlphaFoldDB" id="A0A1H2LMW9"/>
<evidence type="ECO:0000313" key="1">
    <source>
        <dbReference type="EMBL" id="SDU82269.1"/>
    </source>
</evidence>
<name>A0A1H2LMW9_9PSED</name>
<reference evidence="2" key="1">
    <citation type="submission" date="2016-10" db="EMBL/GenBank/DDBJ databases">
        <authorList>
            <person name="Varghese N."/>
            <person name="Submissions S."/>
        </authorList>
    </citation>
    <scope>NUCLEOTIDE SEQUENCE [LARGE SCALE GENOMIC DNA]</scope>
    <source>
        <strain evidence="2">KCTC 32246</strain>
    </source>
</reference>
<dbReference type="EMBL" id="LT629797">
    <property type="protein sequence ID" value="SDU82269.1"/>
    <property type="molecule type" value="Genomic_DNA"/>
</dbReference>
<dbReference type="RefSeq" id="WP_092376266.1">
    <property type="nucleotide sequence ID" value="NZ_LT629797.1"/>
</dbReference>
<sequence length="106" mass="11802">MDMDFALRLGQFLFTLIVGVFSITAARRASSRAEAEELAGRLRDHDNRILVLEQRMDHLPDGKQLADLAGDMKAIKAELAGVARELAPLARSVDRINDYLLNARPQ</sequence>
<accession>A0A1H2LMW9</accession>
<proteinExistence type="predicted"/>
<gene>
    <name evidence="1" type="ORF">SAMN05216363_1890</name>
</gene>
<dbReference type="Pfam" id="PF10805">
    <property type="entry name" value="DUF2730"/>
    <property type="match status" value="1"/>
</dbReference>
<dbReference type="InterPro" id="IPR020269">
    <property type="entry name" value="Phage_Mu_Releasin"/>
</dbReference>
<evidence type="ECO:0000313" key="2">
    <source>
        <dbReference type="Proteomes" id="UP000198675"/>
    </source>
</evidence>
<protein>
    <recommendedName>
        <fullName evidence="3">DUF2730 family protein</fullName>
    </recommendedName>
</protein>